<evidence type="ECO:0000259" key="2">
    <source>
        <dbReference type="Pfam" id="PF03807"/>
    </source>
</evidence>
<dbReference type="Gene3D" id="3.40.50.720">
    <property type="entry name" value="NAD(P)-binding Rossmann-like Domain"/>
    <property type="match status" value="1"/>
</dbReference>
<evidence type="ECO:0000256" key="1">
    <source>
        <dbReference type="ARBA" id="ARBA00023002"/>
    </source>
</evidence>
<evidence type="ECO:0000313" key="4">
    <source>
        <dbReference type="Proteomes" id="UP000185511"/>
    </source>
</evidence>
<feature type="domain" description="Pyrroline-5-carboxylate reductase catalytic N-terminal" evidence="2">
    <location>
        <begin position="4"/>
        <end position="90"/>
    </location>
</feature>
<evidence type="ECO:0000313" key="3">
    <source>
        <dbReference type="EMBL" id="APU16117.1"/>
    </source>
</evidence>
<dbReference type="InterPro" id="IPR051267">
    <property type="entry name" value="STEAP_metalloreductase"/>
</dbReference>
<keyword evidence="1" id="KW-0560">Oxidoreductase</keyword>
<dbReference type="Pfam" id="PF03807">
    <property type="entry name" value="F420_oxidored"/>
    <property type="match status" value="1"/>
</dbReference>
<keyword evidence="4" id="KW-1185">Reference proteome</keyword>
<dbReference type="Proteomes" id="UP000185511">
    <property type="component" value="Chromosome"/>
</dbReference>
<protein>
    <submittedName>
        <fullName evidence="3">Dinucleotide-binding enzyme</fullName>
    </submittedName>
</protein>
<gene>
    <name evidence="3" type="ORF">UA74_20460</name>
</gene>
<reference evidence="4" key="1">
    <citation type="submission" date="2016-06" db="EMBL/GenBank/DDBJ databases">
        <title>Complete genome sequence of Actinoalloteichus fjordicus DSM 46855 (=ADI127-17), type strain of the new species Actinoalloteichus fjordicus.</title>
        <authorList>
            <person name="Ruckert C."/>
            <person name="Nouioui I."/>
            <person name="Willmese J."/>
            <person name="van Wezel G."/>
            <person name="Klenk H.-P."/>
            <person name="Kalinowski J."/>
            <person name="Zotchev S.B."/>
        </authorList>
    </citation>
    <scope>NUCLEOTIDE SEQUENCE [LARGE SCALE GENOMIC DNA]</scope>
    <source>
        <strain evidence="4">ADI127-7</strain>
    </source>
</reference>
<dbReference type="InterPro" id="IPR028939">
    <property type="entry name" value="P5C_Rdtase_cat_N"/>
</dbReference>
<name>A0AAC9PTJ8_9PSEU</name>
<dbReference type="AlphaFoldDB" id="A0AAC9PTJ8"/>
<dbReference type="RefSeq" id="WP_075765234.1">
    <property type="nucleotide sequence ID" value="NZ_CP016076.1"/>
</dbReference>
<proteinExistence type="predicted"/>
<accession>A0AAC9PTJ8</accession>
<dbReference type="InterPro" id="IPR036291">
    <property type="entry name" value="NAD(P)-bd_dom_sf"/>
</dbReference>
<dbReference type="KEGG" id="acad:UA74_20460"/>
<dbReference type="PANTHER" id="PTHR14239">
    <property type="entry name" value="DUDULIN-RELATED"/>
    <property type="match status" value="1"/>
</dbReference>
<dbReference type="EMBL" id="CP016076">
    <property type="protein sequence ID" value="APU16117.1"/>
    <property type="molecule type" value="Genomic_DNA"/>
</dbReference>
<organism evidence="3 4">
    <name type="scientific">Actinoalloteichus fjordicus</name>
    <dbReference type="NCBI Taxonomy" id="1612552"/>
    <lineage>
        <taxon>Bacteria</taxon>
        <taxon>Bacillati</taxon>
        <taxon>Actinomycetota</taxon>
        <taxon>Actinomycetes</taxon>
        <taxon>Pseudonocardiales</taxon>
        <taxon>Pseudonocardiaceae</taxon>
        <taxon>Actinoalloteichus</taxon>
    </lineage>
</organism>
<dbReference type="GO" id="GO:0016491">
    <property type="term" value="F:oxidoreductase activity"/>
    <property type="evidence" value="ECO:0007669"/>
    <property type="project" value="UniProtKB-KW"/>
</dbReference>
<dbReference type="SUPFAM" id="SSF51735">
    <property type="entry name" value="NAD(P)-binding Rossmann-fold domains"/>
    <property type="match status" value="1"/>
</dbReference>
<sequence length="211" mass="22001">MTDIGFIGAGHIGGGLARRAVATGYDVVISNSRGPETLRDLVAELGEQATAGTTAEAAEAPIVVVSIPLKAYVAVPPAAVAGRIVIETNNYYPQRDGRIAELEARELTSSELHARHWPAARVVKAFNAIPAAEIATDASPTGTPNRRAIPIAGDDAAAKAEVTELIDRLGFDVVDVGTLAESWRIEPGTPSYGVRENAAQAEASIAAARRL</sequence>